<dbReference type="AlphaFoldDB" id="A0A379FCE6"/>
<name>A0A379FCE6_PROVU</name>
<sequence>MIYLYSGGGCFEKQVRVNQATIDKATEIAKNKMKKIIQIRSLADISVDIEDIGAILLIEPTIELALEVGRRYSHSVDIVIAESAKIGMKLTVCQIEFSASKICVL</sequence>
<reference evidence="1 2" key="1">
    <citation type="submission" date="2018-06" db="EMBL/GenBank/DDBJ databases">
        <authorList>
            <consortium name="Pathogen Informatics"/>
            <person name="Doyle S."/>
        </authorList>
    </citation>
    <scope>NUCLEOTIDE SEQUENCE [LARGE SCALE GENOMIC DNA]</scope>
    <source>
        <strain evidence="1 2">NCTC10376</strain>
    </source>
</reference>
<gene>
    <name evidence="1" type="ORF">NCTC10376_03179</name>
</gene>
<accession>A0A379FCE6</accession>
<dbReference type="OrthoDB" id="6464503at2"/>
<protein>
    <submittedName>
        <fullName evidence="1">Uncharacterized protein</fullName>
    </submittedName>
</protein>
<dbReference type="GeneID" id="93393831"/>
<evidence type="ECO:0000313" key="1">
    <source>
        <dbReference type="EMBL" id="SUC17241.1"/>
    </source>
</evidence>
<dbReference type="EMBL" id="UGTW01000001">
    <property type="protein sequence ID" value="SUC17241.1"/>
    <property type="molecule type" value="Genomic_DNA"/>
</dbReference>
<proteinExistence type="predicted"/>
<organism evidence="1 2">
    <name type="scientific">Proteus vulgaris</name>
    <dbReference type="NCBI Taxonomy" id="585"/>
    <lineage>
        <taxon>Bacteria</taxon>
        <taxon>Pseudomonadati</taxon>
        <taxon>Pseudomonadota</taxon>
        <taxon>Gammaproteobacteria</taxon>
        <taxon>Enterobacterales</taxon>
        <taxon>Morganellaceae</taxon>
        <taxon>Proteus</taxon>
    </lineage>
</organism>
<dbReference type="RefSeq" id="WP_036935670.1">
    <property type="nucleotide sequence ID" value="NZ_CABMNT010000001.1"/>
</dbReference>
<evidence type="ECO:0000313" key="2">
    <source>
        <dbReference type="Proteomes" id="UP000254331"/>
    </source>
</evidence>
<dbReference type="Proteomes" id="UP000254331">
    <property type="component" value="Unassembled WGS sequence"/>
</dbReference>